<gene>
    <name evidence="2" type="ORF">FHR84_001935</name>
</gene>
<feature type="region of interest" description="Disordered" evidence="1">
    <location>
        <begin position="1"/>
        <end position="21"/>
    </location>
</feature>
<evidence type="ECO:0000313" key="2">
    <source>
        <dbReference type="EMBL" id="NYH78610.1"/>
    </source>
</evidence>
<protein>
    <submittedName>
        <fullName evidence="2">Uncharacterized protein</fullName>
    </submittedName>
</protein>
<proteinExistence type="predicted"/>
<evidence type="ECO:0000256" key="1">
    <source>
        <dbReference type="SAM" id="MobiDB-lite"/>
    </source>
</evidence>
<organism evidence="2 3">
    <name type="scientific">Actinopolyspora biskrensis</name>
    <dbReference type="NCBI Taxonomy" id="1470178"/>
    <lineage>
        <taxon>Bacteria</taxon>
        <taxon>Bacillati</taxon>
        <taxon>Actinomycetota</taxon>
        <taxon>Actinomycetes</taxon>
        <taxon>Actinopolysporales</taxon>
        <taxon>Actinopolysporaceae</taxon>
        <taxon>Actinopolyspora</taxon>
    </lineage>
</organism>
<evidence type="ECO:0000313" key="3">
    <source>
        <dbReference type="Proteomes" id="UP000548304"/>
    </source>
</evidence>
<dbReference type="EMBL" id="JACBYW010000003">
    <property type="protein sequence ID" value="NYH78610.1"/>
    <property type="molecule type" value="Genomic_DNA"/>
</dbReference>
<dbReference type="Proteomes" id="UP000548304">
    <property type="component" value="Unassembled WGS sequence"/>
</dbReference>
<keyword evidence="3" id="KW-1185">Reference proteome</keyword>
<dbReference type="AlphaFoldDB" id="A0A852YX65"/>
<feature type="compositionally biased region" description="Basic and acidic residues" evidence="1">
    <location>
        <begin position="1"/>
        <end position="16"/>
    </location>
</feature>
<dbReference type="RefSeq" id="WP_179535094.1">
    <property type="nucleotide sequence ID" value="NZ_JACBYW010000003.1"/>
</dbReference>
<comment type="caution">
    <text evidence="2">The sequence shown here is derived from an EMBL/GenBank/DDBJ whole genome shotgun (WGS) entry which is preliminary data.</text>
</comment>
<name>A0A852YX65_9ACTN</name>
<accession>A0A852YX65</accession>
<sequence>MTAHHEEPEFHGRPSPEEDSPVTVTILILTLAGEDFGAAMDECRTLLERLAPTDFEIEASEETRGRGFRVRLVRYDGYDPNVEEGHDACLRTASARLADLGVTAEGPTPAASPDGAVRVEAPLAGHEDVLPASTEEHELAVHERDWRQGPEELEFEEAVFEEEFEYSAEELDEITARHTRPSRGVREDCRMLLRVETSGCDGTRAHEHANKLATLLSKLWWSEVGTVKVDKPALLDDGTVRVDVEIWRTHHTPDSATFQLMELIHGGTWTRPVRMDEEDSPRVTATWYSADPAADGPARIELWCQATVAR</sequence>
<reference evidence="2 3" key="1">
    <citation type="submission" date="2020-07" db="EMBL/GenBank/DDBJ databases">
        <title>Genomic Encyclopedia of Type Strains, Phase III (KMG-III): the genomes of soil and plant-associated and newly described type strains.</title>
        <authorList>
            <person name="Whitman W."/>
        </authorList>
    </citation>
    <scope>NUCLEOTIDE SEQUENCE [LARGE SCALE GENOMIC DNA]</scope>
    <source>
        <strain evidence="2 3">CECT 8576</strain>
    </source>
</reference>